<evidence type="ECO:0000313" key="1">
    <source>
        <dbReference type="EMBL" id="KDE39878.1"/>
    </source>
</evidence>
<dbReference type="OrthoDB" id="5563826at2"/>
<comment type="caution">
    <text evidence="1">The sequence shown here is derived from an EMBL/GenBank/DDBJ whole genome shotgun (WGS) entry which is preliminary data.</text>
</comment>
<dbReference type="InterPro" id="IPR010342">
    <property type="entry name" value="DUF938"/>
</dbReference>
<dbReference type="RefSeq" id="WP_036545918.1">
    <property type="nucleotide sequence ID" value="NZ_JMSZ01000021.1"/>
</dbReference>
<dbReference type="InterPro" id="IPR029063">
    <property type="entry name" value="SAM-dependent_MTases_sf"/>
</dbReference>
<evidence type="ECO:0008006" key="3">
    <source>
        <dbReference type="Google" id="ProtNLM"/>
    </source>
</evidence>
<proteinExistence type="predicted"/>
<evidence type="ECO:0000313" key="2">
    <source>
        <dbReference type="Proteomes" id="UP000027318"/>
    </source>
</evidence>
<protein>
    <recommendedName>
        <fullName evidence="3">SAM-dependent methyltransferase</fullName>
    </recommendedName>
</protein>
<dbReference type="EMBL" id="JMSZ01000021">
    <property type="protein sequence ID" value="KDE39878.1"/>
    <property type="molecule type" value="Genomic_DNA"/>
</dbReference>
<name>A0A063Y0N2_9GAMM</name>
<organism evidence="1 2">
    <name type="scientific">Nitrincola lacisaponensis</name>
    <dbReference type="NCBI Taxonomy" id="267850"/>
    <lineage>
        <taxon>Bacteria</taxon>
        <taxon>Pseudomonadati</taxon>
        <taxon>Pseudomonadota</taxon>
        <taxon>Gammaproteobacteria</taxon>
        <taxon>Oceanospirillales</taxon>
        <taxon>Oceanospirillaceae</taxon>
        <taxon>Nitrincola</taxon>
    </lineage>
</organism>
<dbReference type="Pfam" id="PF06080">
    <property type="entry name" value="DUF938"/>
    <property type="match status" value="1"/>
</dbReference>
<dbReference type="SUPFAM" id="SSF53335">
    <property type="entry name" value="S-adenosyl-L-methionine-dependent methyltransferases"/>
    <property type="match status" value="1"/>
</dbReference>
<dbReference type="Gene3D" id="3.40.50.150">
    <property type="entry name" value="Vaccinia Virus protein VP39"/>
    <property type="match status" value="1"/>
</dbReference>
<dbReference type="PANTHER" id="PTHR20974:SF0">
    <property type="entry name" value="UPF0585 PROTEIN CG18661"/>
    <property type="match status" value="1"/>
</dbReference>
<dbReference type="Proteomes" id="UP000027318">
    <property type="component" value="Unassembled WGS sequence"/>
</dbReference>
<dbReference type="STRING" id="267850.ADINL_1515"/>
<dbReference type="PANTHER" id="PTHR20974">
    <property type="entry name" value="UPF0585 PROTEIN CG18661"/>
    <property type="match status" value="1"/>
</dbReference>
<accession>A0A063Y0N2</accession>
<gene>
    <name evidence="1" type="ORF">ADINL_1515</name>
</gene>
<dbReference type="AlphaFoldDB" id="A0A063Y0N2"/>
<sequence length="207" mass="23051">MTQPRLRLKAPATQRNREPIRQVLQQYLPQPARVLEIAAGTGEHAIYLAHQLPNIEYWQPTDIDPAALGSIDAWRHADPHPALQPARYLDTTTTPDSPAIAYNTLLAINMIHIAPWHAAEGLMQLARHTLEDGGILYLYGPFWQQDVVPVESNLAFDASLRERNPAWGIRDLEQVSALAESAGLYCEAIHAMPANNLSVLFRKGLKA</sequence>
<reference evidence="1 2" key="1">
    <citation type="journal article" date="2005" name="Int. J. Syst. Evol. Microbiol.">
        <title>Nitrincola lacisaponensis gen. nov., sp. nov., a novel alkaliphilic bacterium isolated from an alkaline, saline lake.</title>
        <authorList>
            <person name="Dimitriu P.A."/>
            <person name="Shukla S.K."/>
            <person name="Conradt J."/>
            <person name="Marquez M.C."/>
            <person name="Ventosa A."/>
            <person name="Maglia A."/>
            <person name="Peyton B.M."/>
            <person name="Pinkart H.C."/>
            <person name="Mormile M.R."/>
        </authorList>
    </citation>
    <scope>NUCLEOTIDE SEQUENCE [LARGE SCALE GENOMIC DNA]</scope>
    <source>
        <strain evidence="1 2">4CA</strain>
    </source>
</reference>
<keyword evidence="2" id="KW-1185">Reference proteome</keyword>
<dbReference type="PATRIC" id="fig|267850.7.peg.1493"/>